<keyword evidence="2" id="KW-1185">Reference proteome</keyword>
<dbReference type="RefSeq" id="WP_377960875.1">
    <property type="nucleotide sequence ID" value="NZ_JBHZOL010000010.1"/>
</dbReference>
<organism evidence="1 2">
    <name type="scientific">Almyronema epifaneia S1</name>
    <dbReference type="NCBI Taxonomy" id="2991925"/>
    <lineage>
        <taxon>Bacteria</taxon>
        <taxon>Bacillati</taxon>
        <taxon>Cyanobacteriota</taxon>
        <taxon>Cyanophyceae</taxon>
        <taxon>Nodosilineales</taxon>
        <taxon>Nodosilineaceae</taxon>
        <taxon>Almyronema</taxon>
        <taxon>Almyronema epifaneia</taxon>
    </lineage>
</organism>
<dbReference type="EMBL" id="JBHZOL010000010">
    <property type="protein sequence ID" value="MFE4105010.1"/>
    <property type="molecule type" value="Genomic_DNA"/>
</dbReference>
<accession>A0ABW6IBG5</accession>
<evidence type="ECO:0008006" key="3">
    <source>
        <dbReference type="Google" id="ProtNLM"/>
    </source>
</evidence>
<evidence type="ECO:0000313" key="2">
    <source>
        <dbReference type="Proteomes" id="UP001600165"/>
    </source>
</evidence>
<gene>
    <name evidence="1" type="ORF">ACFVKH_01885</name>
</gene>
<dbReference type="Proteomes" id="UP001600165">
    <property type="component" value="Unassembled WGS sequence"/>
</dbReference>
<comment type="caution">
    <text evidence="1">The sequence shown here is derived from an EMBL/GenBank/DDBJ whole genome shotgun (WGS) entry which is preliminary data.</text>
</comment>
<protein>
    <recommendedName>
        <fullName evidence="3">DUF1830 domain-containing protein</fullName>
    </recommendedName>
</protein>
<reference evidence="1 2" key="1">
    <citation type="submission" date="2024-10" db="EMBL/GenBank/DDBJ databases">
        <authorList>
            <person name="Ratan Roy A."/>
            <person name="Morales Sandoval P.H."/>
            <person name="De Los Santos Villalobos S."/>
            <person name="Chakraborty S."/>
            <person name="Mukherjee J."/>
        </authorList>
    </citation>
    <scope>NUCLEOTIDE SEQUENCE [LARGE SCALE GENOMIC DNA]</scope>
    <source>
        <strain evidence="1 2">S1</strain>
    </source>
</reference>
<proteinExistence type="predicted"/>
<evidence type="ECO:0000313" key="1">
    <source>
        <dbReference type="EMBL" id="MFE4105010.1"/>
    </source>
</evidence>
<name>A0ABW6IBG5_9CYAN</name>
<sequence length="82" mass="8988">MAKGAPLFLIEPRSLMAAIADLQHCAAQLQAGQWVPLAASVPFESAEALLLCRQCNGQWIAWIPDYGEVSLWPIELDCHPSE</sequence>